<reference evidence="2" key="3">
    <citation type="submission" date="2023-03" db="UniProtKB">
        <authorList>
            <consortium name="EnsemblPlants"/>
        </authorList>
    </citation>
    <scope>IDENTIFICATION</scope>
    <source>
        <strain evidence="2">cv. Chiifu-401-42</strain>
    </source>
</reference>
<dbReference type="HOGENOM" id="CLU_395567_0_0_1"/>
<accession>M4F1F3</accession>
<feature type="region of interest" description="Disordered" evidence="1">
    <location>
        <begin position="1"/>
        <end position="22"/>
    </location>
</feature>
<evidence type="ECO:0000313" key="2">
    <source>
        <dbReference type="EnsemblPlants" id="Bra034899.1-P"/>
    </source>
</evidence>
<reference evidence="2 3" key="1">
    <citation type="journal article" date="2011" name="Nat. Genet.">
        <title>The genome of the mesopolyploid crop species Brassica rapa.</title>
        <authorList>
            <consortium name="Brassica rapa Genome Sequencing Project Consortium"/>
            <person name="Wang X."/>
            <person name="Wang H."/>
            <person name="Wang J."/>
            <person name="Sun R."/>
            <person name="Wu J."/>
            <person name="Liu S."/>
            <person name="Bai Y."/>
            <person name="Mun J.H."/>
            <person name="Bancroft I."/>
            <person name="Cheng F."/>
            <person name="Huang S."/>
            <person name="Li X."/>
            <person name="Hua W."/>
            <person name="Wang J."/>
            <person name="Wang X."/>
            <person name="Freeling M."/>
            <person name="Pires J.C."/>
            <person name="Paterson A.H."/>
            <person name="Chalhoub B."/>
            <person name="Wang B."/>
            <person name="Hayward A."/>
            <person name="Sharpe A.G."/>
            <person name="Park B.S."/>
            <person name="Weisshaar B."/>
            <person name="Liu B."/>
            <person name="Li B."/>
            <person name="Liu B."/>
            <person name="Tong C."/>
            <person name="Song C."/>
            <person name="Duran C."/>
            <person name="Peng C."/>
            <person name="Geng C."/>
            <person name="Koh C."/>
            <person name="Lin C."/>
            <person name="Edwards D."/>
            <person name="Mu D."/>
            <person name="Shen D."/>
            <person name="Soumpourou E."/>
            <person name="Li F."/>
            <person name="Fraser F."/>
            <person name="Conant G."/>
            <person name="Lassalle G."/>
            <person name="King G.J."/>
            <person name="Bonnema G."/>
            <person name="Tang H."/>
            <person name="Wang H."/>
            <person name="Belcram H."/>
            <person name="Zhou H."/>
            <person name="Hirakawa H."/>
            <person name="Abe H."/>
            <person name="Guo H."/>
            <person name="Wang H."/>
            <person name="Jin H."/>
            <person name="Parkin I.A."/>
            <person name="Batley J."/>
            <person name="Kim J.S."/>
            <person name="Just J."/>
            <person name="Li J."/>
            <person name="Xu J."/>
            <person name="Deng J."/>
            <person name="Kim J.A."/>
            <person name="Li J."/>
            <person name="Yu J."/>
            <person name="Meng J."/>
            <person name="Wang J."/>
            <person name="Min J."/>
            <person name="Poulain J."/>
            <person name="Wang J."/>
            <person name="Hatakeyama K."/>
            <person name="Wu K."/>
            <person name="Wang L."/>
            <person name="Fang L."/>
            <person name="Trick M."/>
            <person name="Links M.G."/>
            <person name="Zhao M."/>
            <person name="Jin M."/>
            <person name="Ramchiary N."/>
            <person name="Drou N."/>
            <person name="Berkman P.J."/>
            <person name="Cai Q."/>
            <person name="Huang Q."/>
            <person name="Li R."/>
            <person name="Tabata S."/>
            <person name="Cheng S."/>
            <person name="Zhang S."/>
            <person name="Zhang S."/>
            <person name="Huang S."/>
            <person name="Sato S."/>
            <person name="Sun S."/>
            <person name="Kwon S.J."/>
            <person name="Choi S.R."/>
            <person name="Lee T.H."/>
            <person name="Fan W."/>
            <person name="Zhao X."/>
            <person name="Tan X."/>
            <person name="Xu X."/>
            <person name="Wang Y."/>
            <person name="Qiu Y."/>
            <person name="Yin Y."/>
            <person name="Li Y."/>
            <person name="Du Y."/>
            <person name="Liao Y."/>
            <person name="Lim Y."/>
            <person name="Narusaka Y."/>
            <person name="Wang Y."/>
            <person name="Wang Z."/>
            <person name="Li Z."/>
            <person name="Wang Z."/>
            <person name="Xiong Z."/>
            <person name="Zhang Z."/>
        </authorList>
    </citation>
    <scope>NUCLEOTIDE SEQUENCE [LARGE SCALE GENOMIC DNA]</scope>
    <source>
        <strain evidence="2 3">cv. Chiifu-401-42</strain>
    </source>
</reference>
<dbReference type="EnsemblPlants" id="Bra034899.1">
    <property type="protein sequence ID" value="Bra034899.1-P"/>
    <property type="gene ID" value="Bra034899"/>
</dbReference>
<keyword evidence="3" id="KW-1185">Reference proteome</keyword>
<dbReference type="AlphaFoldDB" id="M4F1F3"/>
<reference evidence="2 3" key="2">
    <citation type="journal article" date="2018" name="Hortic Res">
        <title>Improved Brassica rapa reference genome by single-molecule sequencing and chromosome conformation capture technologies.</title>
        <authorList>
            <person name="Zhang L."/>
            <person name="Cai X."/>
            <person name="Wu J."/>
            <person name="Liu M."/>
            <person name="Grob S."/>
            <person name="Cheng F."/>
            <person name="Liang J."/>
            <person name="Cai C."/>
            <person name="Liu Z."/>
            <person name="Liu B."/>
            <person name="Wang F."/>
            <person name="Li S."/>
            <person name="Liu F."/>
            <person name="Li X."/>
            <person name="Cheng L."/>
            <person name="Yang W."/>
            <person name="Li M.H."/>
            <person name="Grossniklaus U."/>
            <person name="Zheng H."/>
            <person name="Wang X."/>
        </authorList>
    </citation>
    <scope>NUCLEOTIDE SEQUENCE [LARGE SCALE GENOMIC DNA]</scope>
    <source>
        <strain evidence="2 3">cv. Chiifu-401-42</strain>
    </source>
</reference>
<dbReference type="Proteomes" id="UP000011750">
    <property type="component" value="Chromosome A08"/>
</dbReference>
<evidence type="ECO:0000313" key="3">
    <source>
        <dbReference type="Proteomes" id="UP000011750"/>
    </source>
</evidence>
<proteinExistence type="predicted"/>
<protein>
    <submittedName>
        <fullName evidence="2">Uncharacterized protein</fullName>
    </submittedName>
</protein>
<name>M4F1F3_BRACM</name>
<dbReference type="Gramene" id="Bra034899.1">
    <property type="protein sequence ID" value="Bra034899.1-P"/>
    <property type="gene ID" value="Bra034899"/>
</dbReference>
<evidence type="ECO:0000256" key="1">
    <source>
        <dbReference type="SAM" id="MobiDB-lite"/>
    </source>
</evidence>
<sequence>MDIDIDRQPPAPTDRRAPITDPDGHVKAINGRTLHVSREDIANILHTSNGADNLFMHHRSNPEHKVTKEFYDTAGGIDNSFIHKSRHPSRPSIDATVPVSVDRHHEFGRRAYDLYGHRKFDWEEKDYTDIRRLLERASRDEPSYIYLPEHANLFKQTKLLPEIYTKYEINEMFYGACGEQENNKEAFQMKLDGIYHPLNDSIGWLTTCIEEMKQDIARIQQGVEASCQTSIDRRHHASIDCRSPTSIDPRLPASIGIKEWLGVRFADIYFPMDLSITALTSKIEAMQGELVEIQKYIARRPEASASIDRRNKRSTDIHHQTSVDDATNLGRLVPKMKSDIFDTNYHGEETSADTYATLRRHQFNIESVEEMWIDDNRARQSVDIEEKETIDVNIMMSIHSEDCRTAMLRGNVPASLRTSRQAFHGRERRLRAEGNLDLTLYKLKYSKDEKDGNWTKWTSSSASSMKLGLVHSSSVPTKSAPLAGLLAHSAEAAESQLISARRTVRALGRWSGSGSVAGCEVRPGGLGRGLGLLPTPNPIRKGEGMQVAERGQPLADGAHSLASRACSWGKTYPLVSINMGALWSNSLSNSRVKYSEKNVERKKERKREFRPRERPIVVVLCSGDSDRLRTNSGQEWEIKTRRRAWRTQTWFTRYVMGRGSIRPNGRSMRPHRGSARFLSPIRLSLSVSIRFSSLLSG</sequence>
<dbReference type="InParanoid" id="M4F1F3"/>
<organism evidence="2 3">
    <name type="scientific">Brassica campestris</name>
    <name type="common">Field mustard</name>
    <dbReference type="NCBI Taxonomy" id="3711"/>
    <lineage>
        <taxon>Eukaryota</taxon>
        <taxon>Viridiplantae</taxon>
        <taxon>Streptophyta</taxon>
        <taxon>Embryophyta</taxon>
        <taxon>Tracheophyta</taxon>
        <taxon>Spermatophyta</taxon>
        <taxon>Magnoliopsida</taxon>
        <taxon>eudicotyledons</taxon>
        <taxon>Gunneridae</taxon>
        <taxon>Pentapetalae</taxon>
        <taxon>rosids</taxon>
        <taxon>malvids</taxon>
        <taxon>Brassicales</taxon>
        <taxon>Brassicaceae</taxon>
        <taxon>Brassiceae</taxon>
        <taxon>Brassica</taxon>
    </lineage>
</organism>